<evidence type="ECO:0000256" key="2">
    <source>
        <dbReference type="ARBA" id="ARBA00006926"/>
    </source>
</evidence>
<evidence type="ECO:0000256" key="4">
    <source>
        <dbReference type="ARBA" id="ARBA00023002"/>
    </source>
</evidence>
<evidence type="ECO:0000256" key="6">
    <source>
        <dbReference type="PIRSR" id="PIRSR000303-1"/>
    </source>
</evidence>
<name>A0A192H008_9LACO</name>
<evidence type="ECO:0000256" key="1">
    <source>
        <dbReference type="ARBA" id="ARBA00000217"/>
    </source>
</evidence>
<dbReference type="PROSITE" id="PS00460">
    <property type="entry name" value="GLUTATHIONE_PEROXID_1"/>
    <property type="match status" value="1"/>
</dbReference>
<reference evidence="8 9" key="1">
    <citation type="submission" date="2016-03" db="EMBL/GenBank/DDBJ databases">
        <title>Pediococcus and Lactobacillus from brewery environment - whole genome sequencing and assembly.</title>
        <authorList>
            <person name="Behr J."/>
            <person name="Geissler A.J."/>
            <person name="Vogel R.F."/>
        </authorList>
    </citation>
    <scope>NUCLEOTIDE SEQUENCE [LARGE SCALE GENOMIC DNA]</scope>
    <source>
        <strain evidence="8 9">TMW 1.1989</strain>
    </source>
</reference>
<dbReference type="InterPro" id="IPR036249">
    <property type="entry name" value="Thioredoxin-like_sf"/>
</dbReference>
<comment type="catalytic activity">
    <reaction evidence="1">
        <text>2 glutathione + H2O2 = glutathione disulfide + 2 H2O</text>
        <dbReference type="Rhea" id="RHEA:16833"/>
        <dbReference type="ChEBI" id="CHEBI:15377"/>
        <dbReference type="ChEBI" id="CHEBI:16240"/>
        <dbReference type="ChEBI" id="CHEBI:57925"/>
        <dbReference type="ChEBI" id="CHEBI:58297"/>
        <dbReference type="EC" id="1.11.1.9"/>
    </reaction>
</comment>
<dbReference type="Proteomes" id="UP000078582">
    <property type="component" value="Chromosome"/>
</dbReference>
<dbReference type="GeneID" id="42980980"/>
<dbReference type="CDD" id="cd00340">
    <property type="entry name" value="GSH_Peroxidase"/>
    <property type="match status" value="1"/>
</dbReference>
<accession>A0A192H008</accession>
<evidence type="ECO:0000313" key="8">
    <source>
        <dbReference type="EMBL" id="ANK61613.1"/>
    </source>
</evidence>
<dbReference type="PROSITE" id="PS51355">
    <property type="entry name" value="GLUTATHIONE_PEROXID_3"/>
    <property type="match status" value="1"/>
</dbReference>
<dbReference type="STRING" id="375175.AYR53_01855"/>
<dbReference type="InterPro" id="IPR000889">
    <property type="entry name" value="Glutathione_peroxidase"/>
</dbReference>
<dbReference type="EMBL" id="CP014873">
    <property type="protein sequence ID" value="ANK61613.1"/>
    <property type="molecule type" value="Genomic_DNA"/>
</dbReference>
<dbReference type="Gene3D" id="3.40.30.10">
    <property type="entry name" value="Glutaredoxin"/>
    <property type="match status" value="1"/>
</dbReference>
<dbReference type="PIRSF" id="PIRSF000303">
    <property type="entry name" value="Glutathion_perox"/>
    <property type="match status" value="1"/>
</dbReference>
<organism evidence="8 9">
    <name type="scientific">Loigolactobacillus backii</name>
    <dbReference type="NCBI Taxonomy" id="375175"/>
    <lineage>
        <taxon>Bacteria</taxon>
        <taxon>Bacillati</taxon>
        <taxon>Bacillota</taxon>
        <taxon>Bacilli</taxon>
        <taxon>Lactobacillales</taxon>
        <taxon>Lactobacillaceae</taxon>
        <taxon>Loigolactobacillus</taxon>
    </lineage>
</organism>
<dbReference type="InterPro" id="IPR029760">
    <property type="entry name" value="GPX_CS"/>
</dbReference>
<dbReference type="PROSITE" id="PS00763">
    <property type="entry name" value="GLUTATHIONE_PEROXID_2"/>
    <property type="match status" value="1"/>
</dbReference>
<dbReference type="KEGG" id="lbt:AYR52_11465"/>
<dbReference type="PANTHER" id="PTHR11592:SF78">
    <property type="entry name" value="GLUTATHIONE PEROXIDASE"/>
    <property type="match status" value="1"/>
</dbReference>
<dbReference type="Pfam" id="PF00255">
    <property type="entry name" value="GSHPx"/>
    <property type="match status" value="1"/>
</dbReference>
<dbReference type="FunFam" id="3.40.30.10:FF:000010">
    <property type="entry name" value="Glutathione peroxidase"/>
    <property type="match status" value="1"/>
</dbReference>
<evidence type="ECO:0000256" key="7">
    <source>
        <dbReference type="RuleBase" id="RU000499"/>
    </source>
</evidence>
<dbReference type="PRINTS" id="PR01011">
    <property type="entry name" value="GLUTPROXDASE"/>
</dbReference>
<dbReference type="AlphaFoldDB" id="A0A192H008"/>
<dbReference type="GO" id="GO:0004602">
    <property type="term" value="F:glutathione peroxidase activity"/>
    <property type="evidence" value="ECO:0007669"/>
    <property type="project" value="UniProtKB-EC"/>
</dbReference>
<dbReference type="GO" id="GO:0034599">
    <property type="term" value="P:cellular response to oxidative stress"/>
    <property type="evidence" value="ECO:0007669"/>
    <property type="project" value="TreeGrafter"/>
</dbReference>
<sequence>MSIYDYTVTEMNGQQVSMAKYRGKIVVIVNTASKCGLAPQLKSLEKIYEDYHDDPVTVLGFPSNQFLQELKDNAEIDDYCALNYGVTFTMHKKIHVNGKNTEPLFQYLKDETDHKRIKWNFTKFLIDGSGNVVKRYEPTTKPDKIRPDIKRLLADEHVNS</sequence>
<comment type="similarity">
    <text evidence="2 7">Belongs to the glutathione peroxidase family.</text>
</comment>
<feature type="active site" evidence="6">
    <location>
        <position position="35"/>
    </location>
</feature>
<dbReference type="RefSeq" id="WP_068226122.1">
    <property type="nucleotide sequence ID" value="NZ_CP014623.1"/>
</dbReference>
<dbReference type="OrthoDB" id="9789406at2"/>
<keyword evidence="4 7" id="KW-0560">Oxidoreductase</keyword>
<dbReference type="InterPro" id="IPR029759">
    <property type="entry name" value="GPX_AS"/>
</dbReference>
<gene>
    <name evidence="8" type="ORF">AYR53_01855</name>
</gene>
<keyword evidence="3 7" id="KW-0575">Peroxidase</keyword>
<evidence type="ECO:0000256" key="3">
    <source>
        <dbReference type="ARBA" id="ARBA00022559"/>
    </source>
</evidence>
<evidence type="ECO:0000313" key="9">
    <source>
        <dbReference type="Proteomes" id="UP000078582"/>
    </source>
</evidence>
<protein>
    <recommendedName>
        <fullName evidence="5 7">Glutathione peroxidase</fullName>
    </recommendedName>
</protein>
<proteinExistence type="inferred from homology"/>
<keyword evidence="9" id="KW-1185">Reference proteome</keyword>
<dbReference type="SUPFAM" id="SSF52833">
    <property type="entry name" value="Thioredoxin-like"/>
    <property type="match status" value="1"/>
</dbReference>
<evidence type="ECO:0000256" key="5">
    <source>
        <dbReference type="ARBA" id="ARBA00069346"/>
    </source>
</evidence>
<dbReference type="PANTHER" id="PTHR11592">
    <property type="entry name" value="GLUTATHIONE PEROXIDASE"/>
    <property type="match status" value="1"/>
</dbReference>